<name>T1JR45_TETUR</name>
<dbReference type="EnsemblMetazoa" id="tetur01g05580.1">
    <property type="protein sequence ID" value="tetur01g05580.1"/>
    <property type="gene ID" value="tetur01g05580"/>
</dbReference>
<dbReference type="AlphaFoldDB" id="T1JR45"/>
<evidence type="ECO:0000313" key="1">
    <source>
        <dbReference type="EnsemblMetazoa" id="tetur01g05580.1"/>
    </source>
</evidence>
<organism evidence="1 2">
    <name type="scientific">Tetranychus urticae</name>
    <name type="common">Two-spotted spider mite</name>
    <dbReference type="NCBI Taxonomy" id="32264"/>
    <lineage>
        <taxon>Eukaryota</taxon>
        <taxon>Metazoa</taxon>
        <taxon>Ecdysozoa</taxon>
        <taxon>Arthropoda</taxon>
        <taxon>Chelicerata</taxon>
        <taxon>Arachnida</taxon>
        <taxon>Acari</taxon>
        <taxon>Acariformes</taxon>
        <taxon>Trombidiformes</taxon>
        <taxon>Prostigmata</taxon>
        <taxon>Eleutherengona</taxon>
        <taxon>Raphignathae</taxon>
        <taxon>Tetranychoidea</taxon>
        <taxon>Tetranychidae</taxon>
        <taxon>Tetranychus</taxon>
    </lineage>
</organism>
<evidence type="ECO:0000313" key="2">
    <source>
        <dbReference type="Proteomes" id="UP000015104"/>
    </source>
</evidence>
<dbReference type="EMBL" id="CAEY01000444">
    <property type="status" value="NOT_ANNOTATED_CDS"/>
    <property type="molecule type" value="Genomic_DNA"/>
</dbReference>
<protein>
    <submittedName>
        <fullName evidence="1">Uncharacterized protein</fullName>
    </submittedName>
</protein>
<dbReference type="HOGENOM" id="CLU_3299988_0_0_1"/>
<keyword evidence="2" id="KW-1185">Reference proteome</keyword>
<proteinExistence type="predicted"/>
<sequence>MKVLTSNSLGRLCKRIIGSKGSGCPQYSLQSFLIGISAWL</sequence>
<dbReference type="Proteomes" id="UP000015104">
    <property type="component" value="Unassembled WGS sequence"/>
</dbReference>
<accession>T1JR45</accession>
<reference evidence="1" key="2">
    <citation type="submission" date="2015-06" db="UniProtKB">
        <authorList>
            <consortium name="EnsemblMetazoa"/>
        </authorList>
    </citation>
    <scope>IDENTIFICATION</scope>
</reference>
<reference evidence="2" key="1">
    <citation type="submission" date="2011-08" db="EMBL/GenBank/DDBJ databases">
        <authorList>
            <person name="Rombauts S."/>
        </authorList>
    </citation>
    <scope>NUCLEOTIDE SEQUENCE</scope>
    <source>
        <strain evidence="2">London</strain>
    </source>
</reference>